<accession>A0AAU6T4I9</accession>
<protein>
    <submittedName>
        <fullName evidence="1">Uncharacterized protein</fullName>
    </submittedName>
</protein>
<reference evidence="1" key="1">
    <citation type="submission" date="2022-03" db="EMBL/GenBank/DDBJ databases">
        <title>Sea Food Isolates.</title>
        <authorList>
            <person name="Li C."/>
        </authorList>
    </citation>
    <scope>NUCLEOTIDE SEQUENCE</scope>
    <source>
        <strain evidence="1">19NY04SH05-1</strain>
    </source>
</reference>
<organism evidence="1">
    <name type="scientific">Aeromonas sp. 19NY04SH05-1</name>
    <dbReference type="NCBI Taxonomy" id="2920537"/>
    <lineage>
        <taxon>Bacteria</taxon>
        <taxon>Pseudomonadati</taxon>
        <taxon>Pseudomonadota</taxon>
        <taxon>Gammaproteobacteria</taxon>
        <taxon>Aeromonadales</taxon>
        <taxon>Aeromonadaceae</taxon>
        <taxon>Aeromonas</taxon>
    </lineage>
</organism>
<evidence type="ECO:0000313" key="1">
    <source>
        <dbReference type="EMBL" id="XAG39877.1"/>
    </source>
</evidence>
<dbReference type="InterPro" id="IPR011990">
    <property type="entry name" value="TPR-like_helical_dom_sf"/>
</dbReference>
<dbReference type="AlphaFoldDB" id="A0AAU6T4I9"/>
<dbReference type="EMBL" id="CP095328">
    <property type="protein sequence ID" value="XAG39877.1"/>
    <property type="molecule type" value="Genomic_DNA"/>
</dbReference>
<dbReference type="RefSeq" id="WP_234915707.1">
    <property type="nucleotide sequence ID" value="NZ_CP095328.1"/>
</dbReference>
<gene>
    <name evidence="1" type="ORF">MRK42_12735</name>
</gene>
<dbReference type="SUPFAM" id="SSF48452">
    <property type="entry name" value="TPR-like"/>
    <property type="match status" value="1"/>
</dbReference>
<proteinExistence type="predicted"/>
<sequence length="499" mass="56430">MSISPMDLATYYGVDDIPAALSIGDNLHSLLVAIFRNEPLTSPRYDILASYDLNALRGFINGDMTLPEFRRQSAVEQELRRSKSLYYKGRKIVHRYQPSITKPLAAQQDDKPNIEKTSQNPTWDYLQKFRIKNGLADGQNSVSLPPHELAKQFWVDDITSAITGGARLHSLLVAAGQGATISAANRQFLLNRGLNALLRFLTGELSQEQFDKNGKAEQEQRNKLAQQKQREIAVQKAVDEERYKAEQKARSVRLEAERIQRESDPKYIARMKNQALREKYGVTGYVESHHLKQLMAILLKLDAGTRLLETETIWLKSNGREFETKEILHTYNRLEADHWLAEYRNSKNPWSAVNASGHLRKCAASNEAIALLSAIPAKRQGQPKLKSAILTTHGGAMRDRGEHTAALNMGAEAHRLQPNNFRPCTLLGAVCIELGNISEGHEWYCKAEARGAGRDSIMSDVRSLLTRMTADKREAVIAELLRIHPEQYRWLTKWRQAKA</sequence>
<name>A0AAU6T4I9_9GAMM</name>